<evidence type="ECO:0000313" key="1">
    <source>
        <dbReference type="EMBL" id="GBP63778.1"/>
    </source>
</evidence>
<reference evidence="1 2" key="1">
    <citation type="journal article" date="2019" name="Commun. Biol.">
        <title>The bagworm genome reveals a unique fibroin gene that provides high tensile strength.</title>
        <authorList>
            <person name="Kono N."/>
            <person name="Nakamura H."/>
            <person name="Ohtoshi R."/>
            <person name="Tomita M."/>
            <person name="Numata K."/>
            <person name="Arakawa K."/>
        </authorList>
    </citation>
    <scope>NUCLEOTIDE SEQUENCE [LARGE SCALE GENOMIC DNA]</scope>
</reference>
<sequence length="155" mass="17579">MRFNHWMRVPVAHYVPRHTITSLPTHSPLHHSTQSSIRYPISTQEAGNVPVTFLELRVSMGSDDRQLSDRCTFTSHYVRKKGVVGGGRTTFDSPTEGLNFEAERASAKFSKFKNAVYVYIDVLWIDSLPDTEFVKVVPENVYSVHDPIIKRLSGS</sequence>
<dbReference type="EMBL" id="BGZK01000879">
    <property type="protein sequence ID" value="GBP63778.1"/>
    <property type="molecule type" value="Genomic_DNA"/>
</dbReference>
<proteinExistence type="predicted"/>
<dbReference type="Proteomes" id="UP000299102">
    <property type="component" value="Unassembled WGS sequence"/>
</dbReference>
<gene>
    <name evidence="1" type="ORF">EVAR_40378_1</name>
</gene>
<keyword evidence="2" id="KW-1185">Reference proteome</keyword>
<name>A0A4C1XK31_EUMVA</name>
<dbReference type="AlphaFoldDB" id="A0A4C1XK31"/>
<protein>
    <submittedName>
        <fullName evidence="1">Uncharacterized protein</fullName>
    </submittedName>
</protein>
<evidence type="ECO:0000313" key="2">
    <source>
        <dbReference type="Proteomes" id="UP000299102"/>
    </source>
</evidence>
<organism evidence="1 2">
    <name type="scientific">Eumeta variegata</name>
    <name type="common">Bagworm moth</name>
    <name type="synonym">Eumeta japonica</name>
    <dbReference type="NCBI Taxonomy" id="151549"/>
    <lineage>
        <taxon>Eukaryota</taxon>
        <taxon>Metazoa</taxon>
        <taxon>Ecdysozoa</taxon>
        <taxon>Arthropoda</taxon>
        <taxon>Hexapoda</taxon>
        <taxon>Insecta</taxon>
        <taxon>Pterygota</taxon>
        <taxon>Neoptera</taxon>
        <taxon>Endopterygota</taxon>
        <taxon>Lepidoptera</taxon>
        <taxon>Glossata</taxon>
        <taxon>Ditrysia</taxon>
        <taxon>Tineoidea</taxon>
        <taxon>Psychidae</taxon>
        <taxon>Oiketicinae</taxon>
        <taxon>Eumeta</taxon>
    </lineage>
</organism>
<comment type="caution">
    <text evidence="1">The sequence shown here is derived from an EMBL/GenBank/DDBJ whole genome shotgun (WGS) entry which is preliminary data.</text>
</comment>
<accession>A0A4C1XK31</accession>